<gene>
    <name evidence="5" type="ORF">KFE25_003773</name>
</gene>
<evidence type="ECO:0000259" key="4">
    <source>
        <dbReference type="SMART" id="SM00482"/>
    </source>
</evidence>
<dbReference type="Pfam" id="PF01612">
    <property type="entry name" value="DNA_pol_A_exo1"/>
    <property type="match status" value="1"/>
</dbReference>
<evidence type="ECO:0000313" key="5">
    <source>
        <dbReference type="EMBL" id="KAG8457469.1"/>
    </source>
</evidence>
<accession>A0A8J5X4D6</accession>
<comment type="caution">
    <text evidence="5">The sequence shown here is derived from an EMBL/GenBank/DDBJ whole genome shotgun (WGS) entry which is preliminary data.</text>
</comment>
<dbReference type="PANTHER" id="PTHR10133">
    <property type="entry name" value="DNA POLYMERASE I"/>
    <property type="match status" value="1"/>
</dbReference>
<dbReference type="Gene3D" id="3.30.420.10">
    <property type="entry name" value="Ribonuclease H-like superfamily/Ribonuclease H"/>
    <property type="match status" value="2"/>
</dbReference>
<evidence type="ECO:0000313" key="6">
    <source>
        <dbReference type="Proteomes" id="UP000751190"/>
    </source>
</evidence>
<feature type="compositionally biased region" description="Low complexity" evidence="2">
    <location>
        <begin position="568"/>
        <end position="577"/>
    </location>
</feature>
<sequence>MGRQLLPVLLMAAPATRLAARAPSLPRAALLRVVPARACARLLLPAHGAPPFAPFACGPAGTRPAAAGRAPLGLSAMRRESAQALSPLDACVEPPLEPPSLPLPSPPLAEPTAHGAAAGAWGARAVDGVTVVRTRDEAERVLAQLCALTADTGRYHAIDTETHDVDIKKVGPVGNGHVTCLSIFAGEDLDFGNGPCVWVDNWSEPTEGEPLGRKTDLLRLFAAYLADERILKVVHNLSFDKHMLANEGLRLRGFAADTMHMARLWDSSLSKQNAAMATARARAARADAAADADAASAASAWIAAPDADPAEADDDDDGGVAAAGYSLAALTAALLPTLAKRPMKELFGVRKPKLDGSLGKVVSLPDPLELQMSATSRAAFIAYSAHDARATWHLRNELERRLRWMPWGRSVTCGRTMAEFYEQFMRPFAELLAEIEATGFKVDVARLPAVQAEAEAALAEAEATFRQWAGRQCAHARYMNIGSSAQLSQLLFAPPRPPHALGSGLDVANLLLPHSAIKAMGAWASPAVLAAALGDELFAQLGAQAASAADGADGPNGAPAARPRRAGPGRPAAPAAPSSHGKPKAVALGSARSFKVEIDERMRAQIGLELGELEAALLAAAARLGEPPPSAATLSALRAKVGKTLGRRKHTEIVLTGLGVPPPKLTKGGAPSTSAAALGELISSGVVRAHLSASRGEAEAEAAERALRALSEVSALETMLSAFVRPLQSLPDAHGRIHSSLNLNTETGRLSSQRPNLQNQPALDKDRFRIRDLFTCDEGNALIVADYEQLELRLLAHMTGCASMLEAFRLGGDFHSRTAMGMYPEIALKVERGELLIEREIGPDGQPIPGTAHLPLIKDAHAAERKKAKVLNFSIAYGKTAMGLAADWKVSLAEAKETLQRWYRDRPEVLSWQKETIEVAKRTHYVKTDMGRYRRLPGIAAPSAAERSHNERAAINTPVQGTAADVVMAAMIKVHRHEQLRELGWRMVLQVHDELILEGPEGSAAEALEIVRQCMEHPFPKPFLVELKVDAKTDKTWYRAK</sequence>
<dbReference type="GO" id="GO:0006261">
    <property type="term" value="P:DNA-templated DNA replication"/>
    <property type="evidence" value="ECO:0007669"/>
    <property type="project" value="InterPro"/>
</dbReference>
<keyword evidence="1" id="KW-0235">DNA replication</keyword>
<reference evidence="5" key="1">
    <citation type="submission" date="2021-05" db="EMBL/GenBank/DDBJ databases">
        <title>The genome of the haptophyte Pavlova lutheri (Diacronema luteri, Pavlovales) - a model for lipid biosynthesis in eukaryotic algae.</title>
        <authorList>
            <person name="Hulatt C.J."/>
            <person name="Posewitz M.C."/>
        </authorList>
    </citation>
    <scope>NUCLEOTIDE SEQUENCE</scope>
    <source>
        <strain evidence="5">NIVA-4/92</strain>
    </source>
</reference>
<feature type="signal peptide" evidence="3">
    <location>
        <begin position="1"/>
        <end position="20"/>
    </location>
</feature>
<dbReference type="SUPFAM" id="SSF56672">
    <property type="entry name" value="DNA/RNA polymerases"/>
    <property type="match status" value="1"/>
</dbReference>
<dbReference type="Gene3D" id="3.30.70.370">
    <property type="match status" value="1"/>
</dbReference>
<dbReference type="OMA" id="QSNAQEW"/>
<dbReference type="GO" id="GO:0003677">
    <property type="term" value="F:DNA binding"/>
    <property type="evidence" value="ECO:0007669"/>
    <property type="project" value="InterPro"/>
</dbReference>
<dbReference type="GO" id="GO:0008408">
    <property type="term" value="F:3'-5' exonuclease activity"/>
    <property type="evidence" value="ECO:0007669"/>
    <property type="project" value="InterPro"/>
</dbReference>
<evidence type="ECO:0000256" key="1">
    <source>
        <dbReference type="ARBA" id="ARBA00022705"/>
    </source>
</evidence>
<feature type="chain" id="PRO_5035168713" description="DNA-directed DNA polymerase family A palm domain-containing protein" evidence="3">
    <location>
        <begin position="21"/>
        <end position="1041"/>
    </location>
</feature>
<dbReference type="GO" id="GO:0003887">
    <property type="term" value="F:DNA-directed DNA polymerase activity"/>
    <property type="evidence" value="ECO:0007669"/>
    <property type="project" value="InterPro"/>
</dbReference>
<dbReference type="OrthoDB" id="275278at2759"/>
<dbReference type="PRINTS" id="PR00868">
    <property type="entry name" value="DNAPOLI"/>
</dbReference>
<protein>
    <recommendedName>
        <fullName evidence="4">DNA-directed DNA polymerase family A palm domain-containing protein</fullName>
    </recommendedName>
</protein>
<dbReference type="InterPro" id="IPR002562">
    <property type="entry name" value="3'-5'_exonuclease_dom"/>
</dbReference>
<feature type="region of interest" description="Disordered" evidence="2">
    <location>
        <begin position="548"/>
        <end position="586"/>
    </location>
</feature>
<dbReference type="Proteomes" id="UP000751190">
    <property type="component" value="Unassembled WGS sequence"/>
</dbReference>
<feature type="domain" description="DNA-directed DNA polymerase family A palm" evidence="4">
    <location>
        <begin position="767"/>
        <end position="1003"/>
    </location>
</feature>
<dbReference type="EMBL" id="JAGTXO010000069">
    <property type="protein sequence ID" value="KAG8457469.1"/>
    <property type="molecule type" value="Genomic_DNA"/>
</dbReference>
<evidence type="ECO:0000256" key="3">
    <source>
        <dbReference type="SAM" id="SignalP"/>
    </source>
</evidence>
<dbReference type="AlphaFoldDB" id="A0A8J5X4D6"/>
<dbReference type="InterPro" id="IPR002298">
    <property type="entry name" value="DNA_polymerase_A"/>
</dbReference>
<dbReference type="CDD" id="cd08640">
    <property type="entry name" value="DNA_pol_A_plastid_like"/>
    <property type="match status" value="1"/>
</dbReference>
<keyword evidence="6" id="KW-1185">Reference proteome</keyword>
<dbReference type="GO" id="GO:0006302">
    <property type="term" value="P:double-strand break repair"/>
    <property type="evidence" value="ECO:0007669"/>
    <property type="project" value="TreeGrafter"/>
</dbReference>
<proteinExistence type="predicted"/>
<dbReference type="Gene3D" id="1.10.150.20">
    <property type="entry name" value="5' to 3' exonuclease, C-terminal subdomain"/>
    <property type="match status" value="1"/>
</dbReference>
<dbReference type="PANTHER" id="PTHR10133:SF27">
    <property type="entry name" value="DNA POLYMERASE NU"/>
    <property type="match status" value="1"/>
</dbReference>
<dbReference type="InterPro" id="IPR012337">
    <property type="entry name" value="RNaseH-like_sf"/>
</dbReference>
<dbReference type="SUPFAM" id="SSF53098">
    <property type="entry name" value="Ribonuclease H-like"/>
    <property type="match status" value="1"/>
</dbReference>
<evidence type="ECO:0000256" key="2">
    <source>
        <dbReference type="SAM" id="MobiDB-lite"/>
    </source>
</evidence>
<organism evidence="5 6">
    <name type="scientific">Diacronema lutheri</name>
    <name type="common">Unicellular marine alga</name>
    <name type="synonym">Monochrysis lutheri</name>
    <dbReference type="NCBI Taxonomy" id="2081491"/>
    <lineage>
        <taxon>Eukaryota</taxon>
        <taxon>Haptista</taxon>
        <taxon>Haptophyta</taxon>
        <taxon>Pavlovophyceae</taxon>
        <taxon>Pavlovales</taxon>
        <taxon>Pavlovaceae</taxon>
        <taxon>Diacronema</taxon>
    </lineage>
</organism>
<name>A0A8J5X4D6_DIALT</name>
<dbReference type="InterPro" id="IPR043502">
    <property type="entry name" value="DNA/RNA_pol_sf"/>
</dbReference>
<dbReference type="InterPro" id="IPR001098">
    <property type="entry name" value="DNA-dir_DNA_pol_A_palm_dom"/>
</dbReference>
<dbReference type="Pfam" id="PF00476">
    <property type="entry name" value="DNA_pol_A"/>
    <property type="match status" value="2"/>
</dbReference>
<dbReference type="InterPro" id="IPR036397">
    <property type="entry name" value="RNaseH_sf"/>
</dbReference>
<feature type="compositionally biased region" description="Low complexity" evidence="2">
    <location>
        <begin position="548"/>
        <end position="561"/>
    </location>
</feature>
<keyword evidence="3" id="KW-0732">Signal</keyword>
<dbReference type="SMART" id="SM00482">
    <property type="entry name" value="POLAc"/>
    <property type="match status" value="1"/>
</dbReference>